<evidence type="ECO:0000256" key="2">
    <source>
        <dbReference type="ARBA" id="ARBA00022737"/>
    </source>
</evidence>
<dbReference type="InterPro" id="IPR058192">
    <property type="entry name" value="WHD_ROQ1-like"/>
</dbReference>
<name>A0ABU6VK05_9FABA</name>
<dbReference type="InterPro" id="IPR011713">
    <property type="entry name" value="Leu-rich_rpt_3"/>
</dbReference>
<keyword evidence="2" id="KW-0677">Repeat</keyword>
<evidence type="ECO:0000313" key="5">
    <source>
        <dbReference type="EMBL" id="MED6172631.1"/>
    </source>
</evidence>
<evidence type="ECO:0000256" key="3">
    <source>
        <dbReference type="ARBA" id="ARBA00022821"/>
    </source>
</evidence>
<protein>
    <recommendedName>
        <fullName evidence="4">TIR domain-containing protein</fullName>
    </recommendedName>
</protein>
<dbReference type="PANTHER" id="PTHR11017">
    <property type="entry name" value="LEUCINE-RICH REPEAT-CONTAINING PROTEIN"/>
    <property type="match status" value="1"/>
</dbReference>
<dbReference type="Gene3D" id="3.40.50.10140">
    <property type="entry name" value="Toll/interleukin-1 receptor homology (TIR) domain"/>
    <property type="match status" value="1"/>
</dbReference>
<dbReference type="InterPro" id="IPR032675">
    <property type="entry name" value="LRR_dom_sf"/>
</dbReference>
<evidence type="ECO:0000313" key="6">
    <source>
        <dbReference type="Proteomes" id="UP001341840"/>
    </source>
</evidence>
<dbReference type="SUPFAM" id="SSF52200">
    <property type="entry name" value="Toll/Interleukin receptor TIR domain"/>
    <property type="match status" value="1"/>
</dbReference>
<keyword evidence="1" id="KW-0433">Leucine-rich repeat</keyword>
<comment type="caution">
    <text evidence="5">The sequence shown here is derived from an EMBL/GenBank/DDBJ whole genome shotgun (WGS) entry which is preliminary data.</text>
</comment>
<dbReference type="SUPFAM" id="SSF52058">
    <property type="entry name" value="L domain-like"/>
    <property type="match status" value="1"/>
</dbReference>
<reference evidence="5 6" key="1">
    <citation type="journal article" date="2023" name="Plants (Basel)">
        <title>Bridging the Gap: Combining Genomics and Transcriptomics Approaches to Understand Stylosanthes scabra, an Orphan Legume from the Brazilian Caatinga.</title>
        <authorList>
            <person name="Ferreira-Neto J.R.C."/>
            <person name="da Silva M.D."/>
            <person name="Binneck E."/>
            <person name="de Melo N.F."/>
            <person name="da Silva R.H."/>
            <person name="de Melo A.L.T.M."/>
            <person name="Pandolfi V."/>
            <person name="Bustamante F.O."/>
            <person name="Brasileiro-Vidal A.C."/>
            <person name="Benko-Iseppon A.M."/>
        </authorList>
    </citation>
    <scope>NUCLEOTIDE SEQUENCE [LARGE SCALE GENOMIC DNA]</scope>
    <source>
        <tissue evidence="5">Leaves</tissue>
    </source>
</reference>
<organism evidence="5 6">
    <name type="scientific">Stylosanthes scabra</name>
    <dbReference type="NCBI Taxonomy" id="79078"/>
    <lineage>
        <taxon>Eukaryota</taxon>
        <taxon>Viridiplantae</taxon>
        <taxon>Streptophyta</taxon>
        <taxon>Embryophyta</taxon>
        <taxon>Tracheophyta</taxon>
        <taxon>Spermatophyta</taxon>
        <taxon>Magnoliopsida</taxon>
        <taxon>eudicotyledons</taxon>
        <taxon>Gunneridae</taxon>
        <taxon>Pentapetalae</taxon>
        <taxon>rosids</taxon>
        <taxon>fabids</taxon>
        <taxon>Fabales</taxon>
        <taxon>Fabaceae</taxon>
        <taxon>Papilionoideae</taxon>
        <taxon>50 kb inversion clade</taxon>
        <taxon>dalbergioids sensu lato</taxon>
        <taxon>Dalbergieae</taxon>
        <taxon>Pterocarpus clade</taxon>
        <taxon>Stylosanthes</taxon>
    </lineage>
</organism>
<dbReference type="Pfam" id="PF01582">
    <property type="entry name" value="TIR"/>
    <property type="match status" value="1"/>
</dbReference>
<dbReference type="SUPFAM" id="SSF46785">
    <property type="entry name" value="Winged helix' DNA-binding domain"/>
    <property type="match status" value="1"/>
</dbReference>
<proteinExistence type="predicted"/>
<dbReference type="Proteomes" id="UP001341840">
    <property type="component" value="Unassembled WGS sequence"/>
</dbReference>
<dbReference type="InterPro" id="IPR035897">
    <property type="entry name" value="Toll_tir_struct_dom_sf"/>
</dbReference>
<keyword evidence="3" id="KW-0611">Plant defense</keyword>
<dbReference type="InterPro" id="IPR036390">
    <property type="entry name" value="WH_DNA-bd_sf"/>
</dbReference>
<sequence>MLGLWCIFIDYELRKGYELSPSLSKAIENSLVSVVVFSENYASSKWCLEELVKILECRAKHGQVVIPVFYNIDPSHVRKQEGSYKRAFEKHLQNSKLDMNKVQKWKHALDEAANLSGWDSHSRSYRDDSELIERIAKDVLQKLNYHYPSNSFTGLVNIDKKAAPIESLLSEALSVPAAWKTYGKDLCTELQKIPREEILNVLRLSYDGLNYEEQQIFLDIACFLKGISKTIVVDLLDCCDFYPVIGMRSLLDKALITISSNNTVEMHDLVQQMGWEIVRQESIRNPGKRSRLWDSDDVCDVLKNNKGTKAIHGIMLDMSQCRQNLCLSPDTFKKMRNLRYLRFFTSLGIDGRSCDLYLPTGLESLPDKLRYLEWHAGPLQSLPSNFCPENLVTLRMPQSQFKRLWSGVQNLVNLKEVDLADCRELIELPDFSKANNLESALESEVHLESLKQLHIEGCSSLRKFSLSIEAESLNFTSPVKLSHLTFGCLSKVKDMYVNGSRLENIPEEWSCLKSLRAFLLHSYSRVISKQTLQVIFDGLQYLRQLTLLNCHGLFELPDNINCLSSLQILELDGSAIERLPESIKHLSRLETLSLCNCKRLQSLPELPLSIINLKAFNCPLVQMEASSSTNSRPQDQECTITSFQNVVSSDEGKCIHLFRQSIRKLVDAYELRQRVGVGAIGWHRYLKIYYPDNRIPNWFTCQTKGSSISFELTQPLDHYFSFLLCVVLPPITTSDAKLLQIRYNCRLEDGRFSRSGIFPDSFAIMEDWDFPHVFMSFIQDGILDHIKQQRTLTQAWATARDHLTRTLLK</sequence>
<evidence type="ECO:0000259" key="4">
    <source>
        <dbReference type="PROSITE" id="PS50104"/>
    </source>
</evidence>
<feature type="domain" description="TIR" evidence="4">
    <location>
        <begin position="1"/>
        <end position="143"/>
    </location>
</feature>
<dbReference type="PROSITE" id="PS50104">
    <property type="entry name" value="TIR"/>
    <property type="match status" value="1"/>
</dbReference>
<dbReference type="InterPro" id="IPR000157">
    <property type="entry name" value="TIR_dom"/>
</dbReference>
<dbReference type="InterPro" id="IPR044974">
    <property type="entry name" value="Disease_R_plants"/>
</dbReference>
<dbReference type="Pfam" id="PF23282">
    <property type="entry name" value="WHD_ROQ1"/>
    <property type="match status" value="1"/>
</dbReference>
<gene>
    <name evidence="5" type="ORF">PIB30_051808</name>
</gene>
<dbReference type="EMBL" id="JASCZI010151405">
    <property type="protein sequence ID" value="MED6172631.1"/>
    <property type="molecule type" value="Genomic_DNA"/>
</dbReference>
<evidence type="ECO:0000256" key="1">
    <source>
        <dbReference type="ARBA" id="ARBA00022614"/>
    </source>
</evidence>
<keyword evidence="6" id="KW-1185">Reference proteome</keyword>
<dbReference type="SMART" id="SM00255">
    <property type="entry name" value="TIR"/>
    <property type="match status" value="1"/>
</dbReference>
<dbReference type="Pfam" id="PF07725">
    <property type="entry name" value="LRR_3"/>
    <property type="match status" value="1"/>
</dbReference>
<dbReference type="PANTHER" id="PTHR11017:SF479">
    <property type="entry name" value="DISEASE RESISTANCE PROTEIN (TIR-NBS-LRR CLASS) FAMILY"/>
    <property type="match status" value="1"/>
</dbReference>
<accession>A0ABU6VK05</accession>
<dbReference type="Gene3D" id="3.80.10.10">
    <property type="entry name" value="Ribonuclease Inhibitor"/>
    <property type="match status" value="2"/>
</dbReference>